<dbReference type="Gene3D" id="3.30.300.30">
    <property type="match status" value="1"/>
</dbReference>
<name>A0A1I6TCW2_9EURY</name>
<dbReference type="SUPFAM" id="SSF56801">
    <property type="entry name" value="Acetyl-CoA synthetase-like"/>
    <property type="match status" value="1"/>
</dbReference>
<proteinExistence type="inferred from homology"/>
<evidence type="ECO:0000256" key="3">
    <source>
        <dbReference type="ARBA" id="ARBA00022741"/>
    </source>
</evidence>
<dbReference type="GO" id="GO:0006633">
    <property type="term" value="P:fatty acid biosynthetic process"/>
    <property type="evidence" value="ECO:0007669"/>
    <property type="project" value="TreeGrafter"/>
</dbReference>
<dbReference type="GO" id="GO:0015645">
    <property type="term" value="F:fatty acid ligase activity"/>
    <property type="evidence" value="ECO:0007669"/>
    <property type="project" value="TreeGrafter"/>
</dbReference>
<feature type="domain" description="AMP-binding enzyme C-terminal" evidence="6">
    <location>
        <begin position="492"/>
        <end position="570"/>
    </location>
</feature>
<dbReference type="Pfam" id="PF00501">
    <property type="entry name" value="AMP-binding"/>
    <property type="match status" value="1"/>
</dbReference>
<organism evidence="7 8">
    <name type="scientific">Halostagnicola kamekurae</name>
    <dbReference type="NCBI Taxonomy" id="619731"/>
    <lineage>
        <taxon>Archaea</taxon>
        <taxon>Methanobacteriati</taxon>
        <taxon>Methanobacteriota</taxon>
        <taxon>Stenosarchaea group</taxon>
        <taxon>Halobacteria</taxon>
        <taxon>Halobacteriales</taxon>
        <taxon>Natrialbaceae</taxon>
        <taxon>Halostagnicola</taxon>
    </lineage>
</organism>
<dbReference type="InterPro" id="IPR000873">
    <property type="entry name" value="AMP-dep_synth/lig_dom"/>
</dbReference>
<evidence type="ECO:0000256" key="4">
    <source>
        <dbReference type="ARBA" id="ARBA00022840"/>
    </source>
</evidence>
<evidence type="ECO:0000313" key="8">
    <source>
        <dbReference type="Proteomes" id="UP000199199"/>
    </source>
</evidence>
<dbReference type="InterPro" id="IPR051087">
    <property type="entry name" value="Mitochondrial_ACSM"/>
</dbReference>
<dbReference type="PANTHER" id="PTHR43605:SF10">
    <property type="entry name" value="ACYL-COA SYNTHETASE MEDIUM CHAIN FAMILY MEMBER 3"/>
    <property type="match status" value="1"/>
</dbReference>
<reference evidence="8" key="1">
    <citation type="submission" date="2016-10" db="EMBL/GenBank/DDBJ databases">
        <authorList>
            <person name="Varghese N."/>
            <person name="Submissions S."/>
        </authorList>
    </citation>
    <scope>NUCLEOTIDE SEQUENCE [LARGE SCALE GENOMIC DNA]</scope>
    <source>
        <strain evidence="8">DSM 22427</strain>
    </source>
</reference>
<comment type="similarity">
    <text evidence="1">Belongs to the ATP-dependent AMP-binding enzyme family.</text>
</comment>
<dbReference type="GO" id="GO:0004321">
    <property type="term" value="F:fatty-acyl-CoA synthase activity"/>
    <property type="evidence" value="ECO:0007669"/>
    <property type="project" value="TreeGrafter"/>
</dbReference>
<keyword evidence="2" id="KW-0436">Ligase</keyword>
<evidence type="ECO:0000259" key="6">
    <source>
        <dbReference type="Pfam" id="PF13193"/>
    </source>
</evidence>
<dbReference type="AlphaFoldDB" id="A0A1I6TCW2"/>
<keyword evidence="3" id="KW-0547">Nucleotide-binding</keyword>
<sequence length="583" mass="65104">MLCSLLYVTNKRILPNGQASATIGEVVSMRGDRLEAYHFYENEYESYGQLRAEFEWEIPSRFNMAWYACDRWADDKSRVAVFEEHESGERATYTFWQLQNLTNKLANYLRQRGVERGDCVGVNTPQRIETVLAHIACWKLGAVSVPLSTLFGPDALSYRLEDAGAVAAIAGESNVTDFREAREQTSLETVLTVGDVDSQEGEYDLWEAIEDQPRAFDPVETDSEDDAIVIYTSGTTGDPKGVRHAHRVLLGHLPLFITTFGNMRLEDSDVFWTPSEWAWVASLFDVLFPGLYYGKPVVAYNGGQFDPSTAFRLLESYGVTNFFAPPTALRMMKQVEPKSRVDELRTIASGGESLGQDIVEWAADTFGGAAVHEGYGQTEANLLIGDCTALFEFREGTMGRAAPGHEITIVDPQSAEPTIEPDETGEIAVRYESNPVCFKEYWNKPDKTDAKVRNGWLLTEDLGRQDEDGYIAFEGRTDDVIISAGYRIGPVEIEESLASHDAVADSAVIGVPDDERGEVPKAYVVLTAGSNRSENLRETLQQHVRDRLAQYEYPREIAFVEELPKTTTGKVRRASLREREGLS</sequence>
<gene>
    <name evidence="7" type="ORF">SAMN04488556_3009</name>
</gene>
<dbReference type="InterPro" id="IPR025110">
    <property type="entry name" value="AMP-bd_C"/>
</dbReference>
<dbReference type="InterPro" id="IPR020845">
    <property type="entry name" value="AMP-binding_CS"/>
</dbReference>
<dbReference type="InterPro" id="IPR045851">
    <property type="entry name" value="AMP-bd_C_sf"/>
</dbReference>
<evidence type="ECO:0000313" key="7">
    <source>
        <dbReference type="EMBL" id="SFS86958.1"/>
    </source>
</evidence>
<dbReference type="GO" id="GO:0016405">
    <property type="term" value="F:CoA-ligase activity"/>
    <property type="evidence" value="ECO:0007669"/>
    <property type="project" value="UniProtKB-ARBA"/>
</dbReference>
<protein>
    <submittedName>
        <fullName evidence="7">Acetyl-CoA synthetase</fullName>
    </submittedName>
</protein>
<dbReference type="PANTHER" id="PTHR43605">
    <property type="entry name" value="ACYL-COENZYME A SYNTHETASE"/>
    <property type="match status" value="1"/>
</dbReference>
<dbReference type="InterPro" id="IPR042099">
    <property type="entry name" value="ANL_N_sf"/>
</dbReference>
<feature type="domain" description="AMP-dependent synthetase/ligase" evidence="5">
    <location>
        <begin position="75"/>
        <end position="442"/>
    </location>
</feature>
<keyword evidence="4" id="KW-0067">ATP-binding</keyword>
<accession>A0A1I6TCW2</accession>
<evidence type="ECO:0000256" key="2">
    <source>
        <dbReference type="ARBA" id="ARBA00022598"/>
    </source>
</evidence>
<dbReference type="GO" id="GO:0006637">
    <property type="term" value="P:acyl-CoA metabolic process"/>
    <property type="evidence" value="ECO:0007669"/>
    <property type="project" value="TreeGrafter"/>
</dbReference>
<dbReference type="GO" id="GO:0005524">
    <property type="term" value="F:ATP binding"/>
    <property type="evidence" value="ECO:0007669"/>
    <property type="project" value="UniProtKB-KW"/>
</dbReference>
<evidence type="ECO:0000256" key="1">
    <source>
        <dbReference type="ARBA" id="ARBA00006432"/>
    </source>
</evidence>
<dbReference type="EMBL" id="FOZS01000003">
    <property type="protein sequence ID" value="SFS86958.1"/>
    <property type="molecule type" value="Genomic_DNA"/>
</dbReference>
<dbReference type="Proteomes" id="UP000199199">
    <property type="component" value="Unassembled WGS sequence"/>
</dbReference>
<dbReference type="PROSITE" id="PS00455">
    <property type="entry name" value="AMP_BINDING"/>
    <property type="match status" value="1"/>
</dbReference>
<evidence type="ECO:0000259" key="5">
    <source>
        <dbReference type="Pfam" id="PF00501"/>
    </source>
</evidence>
<dbReference type="Gene3D" id="3.40.50.12780">
    <property type="entry name" value="N-terminal domain of ligase-like"/>
    <property type="match status" value="1"/>
</dbReference>
<dbReference type="FunFam" id="3.30.300.30:FF:000005">
    <property type="entry name" value="Acyl-coenzyme A synthetase ACSM5, mitochondrial"/>
    <property type="match status" value="1"/>
</dbReference>
<keyword evidence="8" id="KW-1185">Reference proteome</keyword>
<dbReference type="Pfam" id="PF13193">
    <property type="entry name" value="AMP-binding_C"/>
    <property type="match status" value="1"/>
</dbReference>